<evidence type="ECO:0000313" key="11">
    <source>
        <dbReference type="Ensembl" id="ENSACUP00000013660.1"/>
    </source>
</evidence>
<protein>
    <recommendedName>
        <fullName evidence="9">Heparan-sulfate 6-O-sulfotransferase</fullName>
        <ecNumber evidence="9">2.8.2.-</ecNumber>
    </recommendedName>
</protein>
<evidence type="ECO:0000256" key="2">
    <source>
        <dbReference type="ARBA" id="ARBA00010109"/>
    </source>
</evidence>
<evidence type="ECO:0000256" key="3">
    <source>
        <dbReference type="ARBA" id="ARBA00022679"/>
    </source>
</evidence>
<keyword evidence="4 9" id="KW-0812">Transmembrane</keyword>
<name>A0A663MMJ8_ATHCN</name>
<accession>A0A663MMJ8</accession>
<dbReference type="GO" id="GO:0017095">
    <property type="term" value="F:heparan sulfate 6-sulfotransferase activity"/>
    <property type="evidence" value="ECO:0007669"/>
    <property type="project" value="TreeGrafter"/>
</dbReference>
<comment type="catalytic activity">
    <reaction evidence="9">
        <text>alpha-D-glucosaminyl-[heparan sulfate](n) + 3'-phosphoadenylyl sulfate = 6-sulfo-alpha-D-glucosaminyl-[heparan sulfate](n) + adenosine 3',5'-bisphosphate + H(+)</text>
        <dbReference type="Rhea" id="RHEA:56604"/>
        <dbReference type="Rhea" id="RHEA-COMP:9830"/>
        <dbReference type="Rhea" id="RHEA-COMP:14621"/>
        <dbReference type="ChEBI" id="CHEBI:15378"/>
        <dbReference type="ChEBI" id="CHEBI:58339"/>
        <dbReference type="ChEBI" id="CHEBI:58343"/>
        <dbReference type="ChEBI" id="CHEBI:58388"/>
        <dbReference type="ChEBI" id="CHEBI:140604"/>
    </reaction>
</comment>
<evidence type="ECO:0000313" key="12">
    <source>
        <dbReference type="Proteomes" id="UP000472269"/>
    </source>
</evidence>
<dbReference type="Proteomes" id="UP000472269">
    <property type="component" value="Unplaced"/>
</dbReference>
<dbReference type="InterPro" id="IPR005331">
    <property type="entry name" value="Sulfotransferase"/>
</dbReference>
<dbReference type="InterPro" id="IPR010635">
    <property type="entry name" value="Heparan_SO4-6-sulfoTrfase"/>
</dbReference>
<organism evidence="11 12">
    <name type="scientific">Athene cunicularia</name>
    <name type="common">Burrowing owl</name>
    <name type="synonym">Speotyto cunicularia</name>
    <dbReference type="NCBI Taxonomy" id="194338"/>
    <lineage>
        <taxon>Eukaryota</taxon>
        <taxon>Metazoa</taxon>
        <taxon>Chordata</taxon>
        <taxon>Craniata</taxon>
        <taxon>Vertebrata</taxon>
        <taxon>Euteleostomi</taxon>
        <taxon>Archelosauria</taxon>
        <taxon>Archosauria</taxon>
        <taxon>Dinosauria</taxon>
        <taxon>Saurischia</taxon>
        <taxon>Theropoda</taxon>
        <taxon>Coelurosauria</taxon>
        <taxon>Aves</taxon>
        <taxon>Neognathae</taxon>
        <taxon>Neoaves</taxon>
        <taxon>Telluraves</taxon>
        <taxon>Strigiformes</taxon>
        <taxon>Strigidae</taxon>
        <taxon>Athene</taxon>
    </lineage>
</organism>
<dbReference type="FunFam" id="3.40.50.300:FF:001933">
    <property type="entry name" value="Heparan-sulfate 6-O-sulfotransferase"/>
    <property type="match status" value="1"/>
</dbReference>
<feature type="compositionally biased region" description="Gly residues" evidence="10">
    <location>
        <begin position="173"/>
        <end position="182"/>
    </location>
</feature>
<keyword evidence="7 9" id="KW-0472">Membrane</keyword>
<keyword evidence="8" id="KW-0325">Glycoprotein</keyword>
<comment type="subcellular location">
    <subcellularLocation>
        <location evidence="1 9">Membrane</location>
        <topology evidence="1 9">Single-pass type II membrane protein</topology>
    </subcellularLocation>
</comment>
<reference evidence="11" key="1">
    <citation type="submission" date="2025-08" db="UniProtKB">
        <authorList>
            <consortium name="Ensembl"/>
        </authorList>
    </citation>
    <scope>IDENTIFICATION</scope>
</reference>
<dbReference type="Pfam" id="PF03567">
    <property type="entry name" value="Sulfotransfer_2"/>
    <property type="match status" value="1"/>
</dbReference>
<evidence type="ECO:0000256" key="7">
    <source>
        <dbReference type="ARBA" id="ARBA00023136"/>
    </source>
</evidence>
<evidence type="ECO:0000256" key="10">
    <source>
        <dbReference type="SAM" id="MobiDB-lite"/>
    </source>
</evidence>
<evidence type="ECO:0000256" key="8">
    <source>
        <dbReference type="ARBA" id="ARBA00023180"/>
    </source>
</evidence>
<sequence>MVERTSKFLLIVAVSVCFMLILYQYVGPGLSLGSPSGRSYSEELDLFPTPDPHYVKKYYFPVRELERELAFDMKGEDVIVFLHIQKTGGTTFGRHLVQNVRLEVPCDCRPGQKKCTCYRPNRRETWLFSRFSTGWSCGLHADWTELTSCVPAAMERRGCAGNRTLRSVPAAGRGEGAGGARPGRGPPHACSEVSPWGLISTRSECDPTLPGAVGTLPLERVPLSGSLAEIVRCCRH</sequence>
<evidence type="ECO:0000256" key="5">
    <source>
        <dbReference type="ARBA" id="ARBA00022968"/>
    </source>
</evidence>
<dbReference type="InterPro" id="IPR027417">
    <property type="entry name" value="P-loop_NTPase"/>
</dbReference>
<keyword evidence="12" id="KW-1185">Reference proteome</keyword>
<dbReference type="Ensembl" id="ENSACUT00000014569.1">
    <property type="protein sequence ID" value="ENSACUP00000013660.1"/>
    <property type="gene ID" value="ENSACUG00000009204.1"/>
</dbReference>
<dbReference type="EC" id="2.8.2.-" evidence="9"/>
<dbReference type="PANTHER" id="PTHR12812:SF1">
    <property type="entry name" value="HEPARAN-SULFATE 6-O-SULFOTRANSFERASE 1"/>
    <property type="match status" value="1"/>
</dbReference>
<dbReference type="AlphaFoldDB" id="A0A663MMJ8"/>
<evidence type="ECO:0000256" key="9">
    <source>
        <dbReference type="RuleBase" id="RU364122"/>
    </source>
</evidence>
<dbReference type="OMA" id="DEMDIYP"/>
<keyword evidence="6 9" id="KW-1133">Transmembrane helix</keyword>
<keyword evidence="3 9" id="KW-0808">Transferase</keyword>
<dbReference type="GO" id="GO:0016020">
    <property type="term" value="C:membrane"/>
    <property type="evidence" value="ECO:0007669"/>
    <property type="project" value="UniProtKB-SubCell"/>
</dbReference>
<reference evidence="11" key="2">
    <citation type="submission" date="2025-09" db="UniProtKB">
        <authorList>
            <consortium name="Ensembl"/>
        </authorList>
    </citation>
    <scope>IDENTIFICATION</scope>
</reference>
<evidence type="ECO:0000256" key="4">
    <source>
        <dbReference type="ARBA" id="ARBA00022692"/>
    </source>
</evidence>
<dbReference type="Gene3D" id="3.40.50.300">
    <property type="entry name" value="P-loop containing nucleotide triphosphate hydrolases"/>
    <property type="match status" value="1"/>
</dbReference>
<evidence type="ECO:0000256" key="6">
    <source>
        <dbReference type="ARBA" id="ARBA00022989"/>
    </source>
</evidence>
<comment type="similarity">
    <text evidence="2 9">Belongs to the sulfotransferase 6 family.</text>
</comment>
<feature type="transmembrane region" description="Helical" evidence="9">
    <location>
        <begin position="7"/>
        <end position="26"/>
    </location>
</feature>
<proteinExistence type="inferred from homology"/>
<feature type="region of interest" description="Disordered" evidence="10">
    <location>
        <begin position="170"/>
        <end position="191"/>
    </location>
</feature>
<evidence type="ECO:0000256" key="1">
    <source>
        <dbReference type="ARBA" id="ARBA00004606"/>
    </source>
</evidence>
<dbReference type="PANTHER" id="PTHR12812">
    <property type="entry name" value="HEPARAN SULFATE 6-O-SULFOTRANSFERASE 3"/>
    <property type="match status" value="1"/>
</dbReference>
<keyword evidence="5 9" id="KW-0735">Signal-anchor</keyword>
<comment type="function">
    <text evidence="9">6-O-sulfation enzyme which catalyzes the transfer of sulfate from 3'-phosphoadenosine 5'-phosphosulfate (PAPS) to position 6 of the N-sulfoglucosamine residue (GlcNS) of heparan sulfate.</text>
</comment>